<organism evidence="1 2">
    <name type="scientific">Lipomyces tetrasporus</name>
    <dbReference type="NCBI Taxonomy" id="54092"/>
    <lineage>
        <taxon>Eukaryota</taxon>
        <taxon>Fungi</taxon>
        <taxon>Dikarya</taxon>
        <taxon>Ascomycota</taxon>
        <taxon>Saccharomycotina</taxon>
        <taxon>Lipomycetes</taxon>
        <taxon>Lipomycetales</taxon>
        <taxon>Lipomycetaceae</taxon>
        <taxon>Lipomyces</taxon>
    </lineage>
</organism>
<reference evidence="1" key="1">
    <citation type="submission" date="2023-03" db="EMBL/GenBank/DDBJ databases">
        <title>Near-Complete genome sequence of Lipomyces tetrasporous NRRL Y-64009, an oleaginous yeast capable of growing on lignocellulosic hydrolysates.</title>
        <authorList>
            <consortium name="Lawrence Berkeley National Laboratory"/>
            <person name="Jagtap S.S."/>
            <person name="Liu J.-J."/>
            <person name="Walukiewicz H.E."/>
            <person name="Pangilinan J."/>
            <person name="Lipzen A."/>
            <person name="Ahrendt S."/>
            <person name="Koriabine M."/>
            <person name="Cobaugh K."/>
            <person name="Salamov A."/>
            <person name="Yoshinaga Y."/>
            <person name="Ng V."/>
            <person name="Daum C."/>
            <person name="Grigoriev I.V."/>
            <person name="Slininger P.J."/>
            <person name="Dien B.S."/>
            <person name="Jin Y.-S."/>
            <person name="Rao C.V."/>
        </authorList>
    </citation>
    <scope>NUCLEOTIDE SEQUENCE</scope>
    <source>
        <strain evidence="1">NRRL Y-64009</strain>
    </source>
</reference>
<protein>
    <submittedName>
        <fullName evidence="1">Uncharacterized protein</fullName>
    </submittedName>
</protein>
<dbReference type="Proteomes" id="UP001217417">
    <property type="component" value="Unassembled WGS sequence"/>
</dbReference>
<keyword evidence="2" id="KW-1185">Reference proteome</keyword>
<proteinExistence type="predicted"/>
<dbReference type="RefSeq" id="XP_056042445.1">
    <property type="nucleotide sequence ID" value="XM_056190367.1"/>
</dbReference>
<evidence type="ECO:0000313" key="2">
    <source>
        <dbReference type="Proteomes" id="UP001217417"/>
    </source>
</evidence>
<gene>
    <name evidence="1" type="ORF">POJ06DRAFT_291359</name>
</gene>
<comment type="caution">
    <text evidence="1">The sequence shown here is derived from an EMBL/GenBank/DDBJ whole genome shotgun (WGS) entry which is preliminary data.</text>
</comment>
<evidence type="ECO:0000313" key="1">
    <source>
        <dbReference type="EMBL" id="KAJ8098995.1"/>
    </source>
</evidence>
<accession>A0AAD7VSD0</accession>
<sequence>MLSHIHEKFDNFSVNINPDDNYRIITFRDDIFDIGGRLLDPVCRNPTNENSVSDELLRLHFPGEPVFETDFPPGSDMVGEIRNGPDATKRMAAELFTRLGG</sequence>
<dbReference type="AlphaFoldDB" id="A0AAD7VSD0"/>
<name>A0AAD7VSD0_9ASCO</name>
<dbReference type="EMBL" id="JARPMG010000007">
    <property type="protein sequence ID" value="KAJ8098995.1"/>
    <property type="molecule type" value="Genomic_DNA"/>
</dbReference>
<dbReference type="GeneID" id="80885533"/>